<keyword evidence="2" id="KW-1185">Reference proteome</keyword>
<dbReference type="Pfam" id="PF02643">
    <property type="entry name" value="DUF192"/>
    <property type="match status" value="1"/>
</dbReference>
<accession>A0ABS5KGI6</accession>
<dbReference type="InterPro" id="IPR003795">
    <property type="entry name" value="DUF192"/>
</dbReference>
<sequence>MKADKQKTKKTNRWLLLLILGIALAVIALNIRSCIDKRQVSRDTTQGIEFEKEGELTFLTANGSQPIVRIDIELAEDDYERAMGLMHRYTMDEQQGMLFIMNREEPQSFWMKNTHISLDILYVNEAYDIVSIHKYTQPFSTKSLPSVHPAKYVVEVIAGFCDKHRITEGDQIRFERLSTN</sequence>
<dbReference type="Proteomes" id="UP000721861">
    <property type="component" value="Unassembled WGS sequence"/>
</dbReference>
<evidence type="ECO:0000313" key="1">
    <source>
        <dbReference type="EMBL" id="MBS2213892.1"/>
    </source>
</evidence>
<dbReference type="Gene3D" id="2.60.120.1140">
    <property type="entry name" value="Protein of unknown function DUF192"/>
    <property type="match status" value="1"/>
</dbReference>
<comment type="caution">
    <text evidence="1">The sequence shown here is derived from an EMBL/GenBank/DDBJ whole genome shotgun (WGS) entry which is preliminary data.</text>
</comment>
<reference evidence="1 2" key="1">
    <citation type="journal article" date="2014" name="Int. J. Syst. Evol. Microbiol.">
        <title>Carboxylicivirga gen. nov. in the family Marinilabiliaceae with two novel species, Carboxylicivirga mesophila sp. nov. and Carboxylicivirga taeanensis sp. nov., and reclassification of Cytophaga fermentans as Saccharicrinis fermentans gen. nov., comb. nov.</title>
        <authorList>
            <person name="Yang S.H."/>
            <person name="Seo H.S."/>
            <person name="Woo J.H."/>
            <person name="Oh H.M."/>
            <person name="Jang H."/>
            <person name="Lee J.H."/>
            <person name="Kim S.J."/>
            <person name="Kwon K.K."/>
        </authorList>
    </citation>
    <scope>NUCLEOTIDE SEQUENCE [LARGE SCALE GENOMIC DNA]</scope>
    <source>
        <strain evidence="1 2">JCM 18290</strain>
    </source>
</reference>
<evidence type="ECO:0000313" key="2">
    <source>
        <dbReference type="Proteomes" id="UP000721861"/>
    </source>
</evidence>
<name>A0ABS5KGI6_9BACT</name>
<organism evidence="1 2">
    <name type="scientific">Carboxylicivirga mesophila</name>
    <dbReference type="NCBI Taxonomy" id="1166478"/>
    <lineage>
        <taxon>Bacteria</taxon>
        <taxon>Pseudomonadati</taxon>
        <taxon>Bacteroidota</taxon>
        <taxon>Bacteroidia</taxon>
        <taxon>Marinilabiliales</taxon>
        <taxon>Marinilabiliaceae</taxon>
        <taxon>Carboxylicivirga</taxon>
    </lineage>
</organism>
<dbReference type="EMBL" id="JAGUCN010000039">
    <property type="protein sequence ID" value="MBS2213892.1"/>
    <property type="molecule type" value="Genomic_DNA"/>
</dbReference>
<proteinExistence type="predicted"/>
<gene>
    <name evidence="1" type="ORF">KEM09_20960</name>
</gene>
<protein>
    <submittedName>
        <fullName evidence="1">DUF192 domain-containing protein</fullName>
    </submittedName>
</protein>
<dbReference type="RefSeq" id="WP_212231708.1">
    <property type="nucleotide sequence ID" value="NZ_JAGUCN010000039.1"/>
</dbReference>
<dbReference type="PANTHER" id="PTHR37953:SF1">
    <property type="entry name" value="UPF0127 PROTEIN MJ1496"/>
    <property type="match status" value="1"/>
</dbReference>
<dbReference type="InterPro" id="IPR038695">
    <property type="entry name" value="Saro_0823-like_sf"/>
</dbReference>
<dbReference type="PANTHER" id="PTHR37953">
    <property type="entry name" value="UPF0127 PROTEIN MJ1496"/>
    <property type="match status" value="1"/>
</dbReference>